<dbReference type="GO" id="GO:0004656">
    <property type="term" value="F:procollagen-proline 4-dioxygenase activity"/>
    <property type="evidence" value="ECO:0007669"/>
    <property type="project" value="TreeGrafter"/>
</dbReference>
<keyword evidence="4" id="KW-0223">Dioxygenase</keyword>
<feature type="domain" description="Fe2OG dioxygenase" evidence="8">
    <location>
        <begin position="233"/>
        <end position="330"/>
    </location>
</feature>
<accession>A0A6J4JRH0</accession>
<evidence type="ECO:0000313" key="9">
    <source>
        <dbReference type="EMBL" id="CAA9285542.1"/>
    </source>
</evidence>
<dbReference type="GO" id="GO:0031418">
    <property type="term" value="F:L-ascorbic acid binding"/>
    <property type="evidence" value="ECO:0007669"/>
    <property type="project" value="UniProtKB-KW"/>
</dbReference>
<evidence type="ECO:0000256" key="6">
    <source>
        <dbReference type="ARBA" id="ARBA00023004"/>
    </source>
</evidence>
<proteinExistence type="predicted"/>
<dbReference type="GO" id="GO:0005524">
    <property type="term" value="F:ATP binding"/>
    <property type="evidence" value="ECO:0007669"/>
    <property type="project" value="InterPro"/>
</dbReference>
<evidence type="ECO:0000256" key="5">
    <source>
        <dbReference type="ARBA" id="ARBA00023002"/>
    </source>
</evidence>
<evidence type="ECO:0000259" key="8">
    <source>
        <dbReference type="PROSITE" id="PS51471"/>
    </source>
</evidence>
<dbReference type="InterPro" id="IPR006620">
    <property type="entry name" value="Pro_4_hyd_alph"/>
</dbReference>
<dbReference type="AlphaFoldDB" id="A0A6J4JRH0"/>
<organism evidence="9">
    <name type="scientific">uncultured Cytophagales bacterium</name>
    <dbReference type="NCBI Taxonomy" id="158755"/>
    <lineage>
        <taxon>Bacteria</taxon>
        <taxon>Pseudomonadati</taxon>
        <taxon>Bacteroidota</taxon>
        <taxon>Sphingobacteriia</taxon>
        <taxon>Sphingobacteriales</taxon>
        <taxon>environmental samples</taxon>
    </lineage>
</organism>
<keyword evidence="5" id="KW-0560">Oxidoreductase</keyword>
<dbReference type="InterPro" id="IPR045054">
    <property type="entry name" value="P4HA-like"/>
</dbReference>
<evidence type="ECO:0000256" key="4">
    <source>
        <dbReference type="ARBA" id="ARBA00022964"/>
    </source>
</evidence>
<keyword evidence="6" id="KW-0408">Iron</keyword>
<dbReference type="Pfam" id="PF13640">
    <property type="entry name" value="2OG-FeII_Oxy_3"/>
    <property type="match status" value="1"/>
</dbReference>
<reference evidence="9" key="1">
    <citation type="submission" date="2020-02" db="EMBL/GenBank/DDBJ databases">
        <authorList>
            <person name="Meier V. D."/>
        </authorList>
    </citation>
    <scope>NUCLEOTIDE SEQUENCE</scope>
    <source>
        <strain evidence="9">AVDCRST_MAG56</strain>
    </source>
</reference>
<sequence>METTTIIRRVRRPDVLLVHRFVEKSGVQLSRPGVQEALAAAAKQKPVSLFDIYNTLKFLGFSPDALKTDPDGLGRVATPFITCRQKETGETFIVVENVTADAVEYYSPDTGLVREPLATFAAQWKGVLLTAGGTHAAETDPWLMHAEQEAARKFREEQMGVHEDFLPAAHCDYLIRYAEERGLFNRSEVRNSDSRTTSTFRTSFSAFLTDRNDPVLRAIYRKTAALLSVPEDCIEDLQIVRYAEGQEFKVHFDSNKGNARVHTLLVYLNDAFEGGETYFPEIDLKVKPRQGRMLYFLNRDAQHKNIPFSAHAGLPVRNGIKYGCNIWVRSTPSARGQHPHTAY</sequence>
<protein>
    <recommendedName>
        <fullName evidence="10">Fe2OG dioxygenase domain-containing protein</fullName>
    </recommendedName>
</protein>
<dbReference type="InterPro" id="IPR005074">
    <property type="entry name" value="Peptidase_C39"/>
</dbReference>
<evidence type="ECO:0000259" key="7">
    <source>
        <dbReference type="PROSITE" id="PS50990"/>
    </source>
</evidence>
<dbReference type="InterPro" id="IPR005123">
    <property type="entry name" value="Oxoglu/Fe-dep_dioxygenase_dom"/>
</dbReference>
<dbReference type="SMART" id="SM00702">
    <property type="entry name" value="P4Hc"/>
    <property type="match status" value="1"/>
</dbReference>
<comment type="cofactor">
    <cofactor evidence="1">
        <name>L-ascorbate</name>
        <dbReference type="ChEBI" id="CHEBI:38290"/>
    </cofactor>
</comment>
<keyword evidence="2" id="KW-0479">Metal-binding</keyword>
<dbReference type="GO" id="GO:0006508">
    <property type="term" value="P:proteolysis"/>
    <property type="evidence" value="ECO:0007669"/>
    <property type="project" value="InterPro"/>
</dbReference>
<evidence type="ECO:0000256" key="3">
    <source>
        <dbReference type="ARBA" id="ARBA00022896"/>
    </source>
</evidence>
<name>A0A6J4JRH0_9SPHI</name>
<dbReference type="GO" id="GO:0005506">
    <property type="term" value="F:iron ion binding"/>
    <property type="evidence" value="ECO:0007669"/>
    <property type="project" value="InterPro"/>
</dbReference>
<gene>
    <name evidence="9" type="ORF">AVDCRST_MAG56-4219</name>
</gene>
<dbReference type="PANTHER" id="PTHR10869:SF246">
    <property type="entry name" value="TRANSMEMBRANE PROLYL 4-HYDROXYLASE"/>
    <property type="match status" value="1"/>
</dbReference>
<dbReference type="Gene3D" id="2.60.120.620">
    <property type="entry name" value="q2cbj1_9rhob like domain"/>
    <property type="match status" value="1"/>
</dbReference>
<feature type="domain" description="Peptidase C39" evidence="7">
    <location>
        <begin position="12"/>
        <end position="131"/>
    </location>
</feature>
<dbReference type="Gene3D" id="3.90.70.10">
    <property type="entry name" value="Cysteine proteinases"/>
    <property type="match status" value="1"/>
</dbReference>
<evidence type="ECO:0008006" key="10">
    <source>
        <dbReference type="Google" id="ProtNLM"/>
    </source>
</evidence>
<dbReference type="EMBL" id="CADCTQ010000345">
    <property type="protein sequence ID" value="CAA9285542.1"/>
    <property type="molecule type" value="Genomic_DNA"/>
</dbReference>
<dbReference type="Pfam" id="PF03412">
    <property type="entry name" value="Peptidase_C39"/>
    <property type="match status" value="1"/>
</dbReference>
<dbReference type="GO" id="GO:0016020">
    <property type="term" value="C:membrane"/>
    <property type="evidence" value="ECO:0007669"/>
    <property type="project" value="InterPro"/>
</dbReference>
<keyword evidence="3" id="KW-0847">Vitamin C</keyword>
<evidence type="ECO:0000256" key="2">
    <source>
        <dbReference type="ARBA" id="ARBA00022723"/>
    </source>
</evidence>
<evidence type="ECO:0000256" key="1">
    <source>
        <dbReference type="ARBA" id="ARBA00001961"/>
    </source>
</evidence>
<dbReference type="InterPro" id="IPR044862">
    <property type="entry name" value="Pro_4_hyd_alph_FE2OG_OXY"/>
</dbReference>
<dbReference type="PANTHER" id="PTHR10869">
    <property type="entry name" value="PROLYL 4-HYDROXYLASE ALPHA SUBUNIT"/>
    <property type="match status" value="1"/>
</dbReference>
<dbReference type="PROSITE" id="PS51471">
    <property type="entry name" value="FE2OG_OXY"/>
    <property type="match status" value="1"/>
</dbReference>
<dbReference type="PROSITE" id="PS50990">
    <property type="entry name" value="PEPTIDASE_C39"/>
    <property type="match status" value="1"/>
</dbReference>
<dbReference type="GO" id="GO:0008233">
    <property type="term" value="F:peptidase activity"/>
    <property type="evidence" value="ECO:0007669"/>
    <property type="project" value="InterPro"/>
</dbReference>